<keyword evidence="2" id="KW-0813">Transport</keyword>
<evidence type="ECO:0000313" key="10">
    <source>
        <dbReference type="Proteomes" id="UP000287651"/>
    </source>
</evidence>
<feature type="transmembrane region" description="Helical" evidence="8">
    <location>
        <begin position="229"/>
        <end position="252"/>
    </location>
</feature>
<accession>A0A427B875</accession>
<dbReference type="GO" id="GO:0008506">
    <property type="term" value="F:sucrose:proton symporter activity"/>
    <property type="evidence" value="ECO:0007669"/>
    <property type="project" value="TreeGrafter"/>
</dbReference>
<feature type="transmembrane region" description="Helical" evidence="8">
    <location>
        <begin position="80"/>
        <end position="97"/>
    </location>
</feature>
<comment type="caution">
    <text evidence="9">The sequence shown here is derived from an EMBL/GenBank/DDBJ whole genome shotgun (WGS) entry which is preliminary data.</text>
</comment>
<keyword evidence="7 8" id="KW-0472">Membrane</keyword>
<evidence type="ECO:0000256" key="2">
    <source>
        <dbReference type="ARBA" id="ARBA00022448"/>
    </source>
</evidence>
<feature type="transmembrane region" description="Helical" evidence="8">
    <location>
        <begin position="143"/>
        <end position="163"/>
    </location>
</feature>
<comment type="subcellular location">
    <subcellularLocation>
        <location evidence="1">Membrane</location>
        <topology evidence="1">Multi-pass membrane protein</topology>
    </subcellularLocation>
</comment>
<name>A0A427B875_ENSVE</name>
<gene>
    <name evidence="9" type="ORF">B296_00004403</name>
</gene>
<dbReference type="PANTHER" id="PTHR19432:SF64">
    <property type="entry name" value="SUCROSE TRANSPORT PROTEIN SUT1"/>
    <property type="match status" value="1"/>
</dbReference>
<evidence type="ECO:0000256" key="1">
    <source>
        <dbReference type="ARBA" id="ARBA00004141"/>
    </source>
</evidence>
<dbReference type="Proteomes" id="UP000287651">
    <property type="component" value="Unassembled WGS sequence"/>
</dbReference>
<evidence type="ECO:0000313" key="9">
    <source>
        <dbReference type="EMBL" id="RRT84653.1"/>
    </source>
</evidence>
<evidence type="ECO:0000256" key="8">
    <source>
        <dbReference type="SAM" id="Phobius"/>
    </source>
</evidence>
<keyword evidence="4 8" id="KW-0812">Transmembrane</keyword>
<dbReference type="EMBL" id="AMZH03000258">
    <property type="protein sequence ID" value="RRT84653.1"/>
    <property type="molecule type" value="Genomic_DNA"/>
</dbReference>
<sequence length="385" mass="42464">MSFEVSFFFSRCMSFVSLIDTCDPSGNAVCITVRGGMQRSSMFLDSGYWISPIMQFKVQLGRSWLISRVSIFKFRASSTIRYRVFLLICLVVTLIVAKEVPLGDPAQSGAKLDSKGGQAQSQNEDRVSFIDIFKAFKNLPPGMPSVLLVTSLTWLSWFPFILYDTDWMGREVYHGNPSGTPAQIDAYDRGVRQGAVGLLLNSVRKLEMVVLMITSLLIEPMCRKLTPRIVWVISNMTMFAGMAGTSIISTWSMKDFHGSIQSVITADGEVRAAALATFAALGFPLAVSINQHSQASTDTYQWVPNTNMHVVRILFCRFCTVALHWSFEHFGCRPAGPWDSLFGKGNIPAFALASAIAFVAGVVGTFKLPRLSRKNFKSVGMAGGH</sequence>
<feature type="transmembrane region" description="Helical" evidence="8">
    <location>
        <begin position="347"/>
        <end position="368"/>
    </location>
</feature>
<feature type="transmembrane region" description="Helical" evidence="8">
    <location>
        <begin position="310"/>
        <end position="327"/>
    </location>
</feature>
<proteinExistence type="predicted"/>
<keyword evidence="6 8" id="KW-1133">Transmembrane helix</keyword>
<dbReference type="AlphaFoldDB" id="A0A427B875"/>
<evidence type="ECO:0000256" key="4">
    <source>
        <dbReference type="ARBA" id="ARBA00022692"/>
    </source>
</evidence>
<keyword evidence="5" id="KW-0769">Symport</keyword>
<evidence type="ECO:0000256" key="5">
    <source>
        <dbReference type="ARBA" id="ARBA00022847"/>
    </source>
</evidence>
<protein>
    <submittedName>
        <fullName evidence="9">Uncharacterized protein</fullName>
    </submittedName>
</protein>
<evidence type="ECO:0000256" key="7">
    <source>
        <dbReference type="ARBA" id="ARBA00023136"/>
    </source>
</evidence>
<organism evidence="9 10">
    <name type="scientific">Ensete ventricosum</name>
    <name type="common">Abyssinian banana</name>
    <name type="synonym">Musa ensete</name>
    <dbReference type="NCBI Taxonomy" id="4639"/>
    <lineage>
        <taxon>Eukaryota</taxon>
        <taxon>Viridiplantae</taxon>
        <taxon>Streptophyta</taxon>
        <taxon>Embryophyta</taxon>
        <taxon>Tracheophyta</taxon>
        <taxon>Spermatophyta</taxon>
        <taxon>Magnoliopsida</taxon>
        <taxon>Liliopsida</taxon>
        <taxon>Zingiberales</taxon>
        <taxon>Musaceae</taxon>
        <taxon>Ensete</taxon>
    </lineage>
</organism>
<evidence type="ECO:0000256" key="3">
    <source>
        <dbReference type="ARBA" id="ARBA00022597"/>
    </source>
</evidence>
<dbReference type="PANTHER" id="PTHR19432">
    <property type="entry name" value="SUGAR TRANSPORTER"/>
    <property type="match status" value="1"/>
</dbReference>
<dbReference type="GO" id="GO:0016020">
    <property type="term" value="C:membrane"/>
    <property type="evidence" value="ECO:0007669"/>
    <property type="project" value="UniProtKB-SubCell"/>
</dbReference>
<keyword evidence="3" id="KW-0762">Sugar transport</keyword>
<feature type="transmembrane region" description="Helical" evidence="8">
    <location>
        <begin position="272"/>
        <end position="289"/>
    </location>
</feature>
<reference evidence="9 10" key="1">
    <citation type="journal article" date="2014" name="Agronomy (Basel)">
        <title>A Draft Genome Sequence for Ensete ventricosum, the Drought-Tolerant Tree Against Hunger.</title>
        <authorList>
            <person name="Harrison J."/>
            <person name="Moore K.A."/>
            <person name="Paszkiewicz K."/>
            <person name="Jones T."/>
            <person name="Grant M."/>
            <person name="Ambacheew D."/>
            <person name="Muzemil S."/>
            <person name="Studholme D.J."/>
        </authorList>
    </citation>
    <scope>NUCLEOTIDE SEQUENCE [LARGE SCALE GENOMIC DNA]</scope>
</reference>
<evidence type="ECO:0000256" key="6">
    <source>
        <dbReference type="ARBA" id="ARBA00022989"/>
    </source>
</evidence>